<evidence type="ECO:0000256" key="1">
    <source>
        <dbReference type="ARBA" id="ARBA00022722"/>
    </source>
</evidence>
<dbReference type="InterPro" id="IPR011604">
    <property type="entry name" value="PDDEXK-like_dom_sf"/>
</dbReference>
<gene>
    <name evidence="18" type="ORF">GOSPT_034_00480</name>
</gene>
<reference evidence="18 19" key="1">
    <citation type="submission" date="2012-02" db="EMBL/GenBank/DDBJ databases">
        <title>Whole genome shotgun sequence of Gordonia sputi NBRC 100414.</title>
        <authorList>
            <person name="Yoshida I."/>
            <person name="Hosoyama A."/>
            <person name="Tsuchikane K."/>
            <person name="Katsumata H."/>
            <person name="Yamazaki S."/>
            <person name="Fujita N."/>
        </authorList>
    </citation>
    <scope>NUCLEOTIDE SEQUENCE [LARGE SCALE GENOMIC DNA]</scope>
    <source>
        <strain evidence="18 19">NBRC 100414</strain>
    </source>
</reference>
<keyword evidence="9" id="KW-0234">DNA repair</keyword>
<feature type="binding site" evidence="14">
    <location>
        <begin position="44"/>
        <end position="51"/>
    </location>
    <ligand>
        <name>ATP</name>
        <dbReference type="ChEBI" id="CHEBI:30616"/>
    </ligand>
</feature>
<evidence type="ECO:0000256" key="12">
    <source>
        <dbReference type="ARBA" id="ARBA00034808"/>
    </source>
</evidence>
<keyword evidence="3" id="KW-0227">DNA damage</keyword>
<feature type="domain" description="UvrD-like helicase C-terminal" evidence="17">
    <location>
        <begin position="374"/>
        <end position="693"/>
    </location>
</feature>
<dbReference type="InterPro" id="IPR014017">
    <property type="entry name" value="DNA_helicase_UvrD-like_C"/>
</dbReference>
<feature type="domain" description="UvrD-like helicase ATP-binding" evidence="16">
    <location>
        <begin position="23"/>
        <end position="373"/>
    </location>
</feature>
<evidence type="ECO:0000256" key="14">
    <source>
        <dbReference type="PROSITE-ProRule" id="PRU00560"/>
    </source>
</evidence>
<dbReference type="Pfam" id="PF12705">
    <property type="entry name" value="PDDEXK_1"/>
    <property type="match status" value="1"/>
</dbReference>
<dbReference type="eggNOG" id="COG2887">
    <property type="taxonomic scope" value="Bacteria"/>
</dbReference>
<dbReference type="eggNOG" id="COG0210">
    <property type="taxonomic scope" value="Bacteria"/>
</dbReference>
<dbReference type="PROSITE" id="PS51217">
    <property type="entry name" value="UVRD_HELICASE_CTER"/>
    <property type="match status" value="1"/>
</dbReference>
<evidence type="ECO:0000256" key="3">
    <source>
        <dbReference type="ARBA" id="ARBA00022763"/>
    </source>
</evidence>
<dbReference type="Gene3D" id="3.40.50.300">
    <property type="entry name" value="P-loop containing nucleotide triphosphate hydrolases"/>
    <property type="match status" value="4"/>
</dbReference>
<keyword evidence="1" id="KW-0540">Nuclease</keyword>
<evidence type="ECO:0000256" key="5">
    <source>
        <dbReference type="ARBA" id="ARBA00022806"/>
    </source>
</evidence>
<keyword evidence="6" id="KW-0269">Exonuclease</keyword>
<evidence type="ECO:0000256" key="7">
    <source>
        <dbReference type="ARBA" id="ARBA00022840"/>
    </source>
</evidence>
<evidence type="ECO:0000313" key="19">
    <source>
        <dbReference type="Proteomes" id="UP000005845"/>
    </source>
</evidence>
<evidence type="ECO:0000256" key="13">
    <source>
        <dbReference type="ARBA" id="ARBA00048988"/>
    </source>
</evidence>
<dbReference type="SUPFAM" id="SSF52980">
    <property type="entry name" value="Restriction endonuclease-like"/>
    <property type="match status" value="1"/>
</dbReference>
<dbReference type="Pfam" id="PF13361">
    <property type="entry name" value="UvrD_C"/>
    <property type="match status" value="2"/>
</dbReference>
<dbReference type="GO" id="GO:0033202">
    <property type="term" value="C:DNA helicase complex"/>
    <property type="evidence" value="ECO:0007669"/>
    <property type="project" value="TreeGrafter"/>
</dbReference>
<dbReference type="GO" id="GO:0005524">
    <property type="term" value="F:ATP binding"/>
    <property type="evidence" value="ECO:0007669"/>
    <property type="project" value="UniProtKB-UniRule"/>
</dbReference>
<keyword evidence="19" id="KW-1185">Reference proteome</keyword>
<keyword evidence="5 14" id="KW-0347">Helicase</keyword>
<evidence type="ECO:0000256" key="8">
    <source>
        <dbReference type="ARBA" id="ARBA00023125"/>
    </source>
</evidence>
<dbReference type="InterPro" id="IPR011335">
    <property type="entry name" value="Restrct_endonuc-II-like"/>
</dbReference>
<dbReference type="GO" id="GO:0000725">
    <property type="term" value="P:recombinational repair"/>
    <property type="evidence" value="ECO:0007669"/>
    <property type="project" value="TreeGrafter"/>
</dbReference>
<dbReference type="GO" id="GO:0004527">
    <property type="term" value="F:exonuclease activity"/>
    <property type="evidence" value="ECO:0007669"/>
    <property type="project" value="UniProtKB-KW"/>
</dbReference>
<dbReference type="InterPro" id="IPR000212">
    <property type="entry name" value="DNA_helicase_UvrD/REP"/>
</dbReference>
<feature type="region of interest" description="Disordered" evidence="15">
    <location>
        <begin position="834"/>
        <end position="853"/>
    </location>
</feature>
<dbReference type="GO" id="GO:0005829">
    <property type="term" value="C:cytosol"/>
    <property type="evidence" value="ECO:0007669"/>
    <property type="project" value="TreeGrafter"/>
</dbReference>
<dbReference type="PROSITE" id="PS51198">
    <property type="entry name" value="UVRD_HELICASE_ATP_BIND"/>
    <property type="match status" value="1"/>
</dbReference>
<keyword evidence="7 14" id="KW-0067">ATP-binding</keyword>
<evidence type="ECO:0000256" key="6">
    <source>
        <dbReference type="ARBA" id="ARBA00022839"/>
    </source>
</evidence>
<keyword evidence="2 14" id="KW-0547">Nucleotide-binding</keyword>
<dbReference type="InterPro" id="IPR038726">
    <property type="entry name" value="PDDEXK_AddAB-type"/>
</dbReference>
<dbReference type="InterPro" id="IPR014016">
    <property type="entry name" value="UvrD-like_ATP-bd"/>
</dbReference>
<evidence type="ECO:0000256" key="9">
    <source>
        <dbReference type="ARBA" id="ARBA00023204"/>
    </source>
</evidence>
<dbReference type="PANTHER" id="PTHR11070">
    <property type="entry name" value="UVRD / RECB / PCRA DNA HELICASE FAMILY MEMBER"/>
    <property type="match status" value="1"/>
</dbReference>
<organism evidence="18 19">
    <name type="scientific">Gordonia sputi NBRC 100414</name>
    <dbReference type="NCBI Taxonomy" id="1089453"/>
    <lineage>
        <taxon>Bacteria</taxon>
        <taxon>Bacillati</taxon>
        <taxon>Actinomycetota</taxon>
        <taxon>Actinomycetes</taxon>
        <taxon>Mycobacteriales</taxon>
        <taxon>Gordoniaceae</taxon>
        <taxon>Gordonia</taxon>
    </lineage>
</organism>
<dbReference type="GO" id="GO:0003677">
    <property type="term" value="F:DNA binding"/>
    <property type="evidence" value="ECO:0007669"/>
    <property type="project" value="UniProtKB-KW"/>
</dbReference>
<feature type="region of interest" description="Disordered" evidence="15">
    <location>
        <begin position="893"/>
        <end position="914"/>
    </location>
</feature>
<dbReference type="PANTHER" id="PTHR11070:SF55">
    <property type="entry name" value="DNA 3'-5' HELICASE"/>
    <property type="match status" value="1"/>
</dbReference>
<name>H5TXH3_9ACTN</name>
<evidence type="ECO:0000259" key="16">
    <source>
        <dbReference type="PROSITE" id="PS51198"/>
    </source>
</evidence>
<sequence>MTDVDVRRARVSATSLAAALGLPSPTPEQVAVIEAPLEPLLVVAGAGAGKTETMASRVVWLVANGLVSPDEILGLTFTRKAASELGARIRRRLSMLAGSPALVNWDPDGMLAARLRSADPEVSTYHAYAGRLIADYGLLLPVEPSSTLLSETELWQLAFSIVSNWTGPLHTTKVPSGVTEAVLRLHGEMAEHLVDLDTLTAWGDDLRSMVDTLPPGPRQRAAPSKDLVKIQEVIDERRELLPMVAALRDAMREQSALDFGSQMSLAAQLVQRNPDVAAGERRSFRAVLLDEYQDTGHSQRILLSTLFGGAGTKASGGERVPTVAVTAVGDPIQSIYGWRGASAANLPRFTADFPRSDGRPSERLELLTSWRNPSHTLELANRTSEELRRRGIPVSVLRPRPDAPSGTVSMALTSTVVDERAWLGEAIERHYRDAERDGVDPPTVAILVRRNEDSAPLADELESRGIPAEVIGIGGLLHVPEIEDVVATLRLMADPMAGTAAMRLLTGARWQLGAADIAALWRCATNLAADAFAASGGAVTSREELDAALDAVLPTEVVDRAGIADAVVDPGDPEAYTPQGYARIRAFGAQLEALRRRIGQPLPELVADVENTIGVGIEAQIRARRMRGAITGREHLDAFAEYVTAYADRPGANLPGLLAFLDTAETIEKGLEPGRIEVAEQRVQILTVHAAKGLEWDVVALPHVAARIFPGGRADTTWMRSAKELPGPLRGDLAEPGTGEGFPTFDLAAAGISNRKELAEALTLHKEAIDERRLEEDRRLLYVALTRARHDLLVSAHHWSETGDKPRGGSEFFDELVAIVSDAIADPAVDSEGLSIDELAPPPEDGATNPLAEQTIRAPWPADRLGARREGVDAAARLVLDAVAARSAPALFDAPADSGTESAAHGQDPETAEESEIAQWRAEVDALLAEHYRGNQAFVDVALPTHLSVSQLVELDSDEREFARRLRRPTPFRPNPTARRGTAFHAWVERWFGATRLLDIDELPGAADSSASPDADLDALREAFLASKWASRNPSEVEVPFETVIGDTVIRGRIDAVFAEPDGSWVVVDWKTGAVPGGRRDGASNDSTVGGAQRESVDIQLAAYRIAWAQLAGVPVDRVSAAFHYVRHNYTLEPEVLPDHDDLVALLARESDQ</sequence>
<comment type="catalytic activity">
    <reaction evidence="13">
        <text>ATP + H2O = ADP + phosphate + H(+)</text>
        <dbReference type="Rhea" id="RHEA:13065"/>
        <dbReference type="ChEBI" id="CHEBI:15377"/>
        <dbReference type="ChEBI" id="CHEBI:15378"/>
        <dbReference type="ChEBI" id="CHEBI:30616"/>
        <dbReference type="ChEBI" id="CHEBI:43474"/>
        <dbReference type="ChEBI" id="CHEBI:456216"/>
        <dbReference type="EC" id="5.6.2.4"/>
    </reaction>
</comment>
<comment type="caution">
    <text evidence="18">The sequence shown here is derived from an EMBL/GenBank/DDBJ whole genome shotgun (WGS) entry which is preliminary data.</text>
</comment>
<keyword evidence="10" id="KW-0413">Isomerase</keyword>
<proteinExistence type="predicted"/>
<dbReference type="Proteomes" id="UP000005845">
    <property type="component" value="Unassembled WGS sequence"/>
</dbReference>
<dbReference type="CDD" id="cd17932">
    <property type="entry name" value="DEXQc_UvrD"/>
    <property type="match status" value="1"/>
</dbReference>
<evidence type="ECO:0000256" key="2">
    <source>
        <dbReference type="ARBA" id="ARBA00022741"/>
    </source>
</evidence>
<protein>
    <recommendedName>
        <fullName evidence="12">DNA 3'-5' helicase</fullName>
        <ecNumber evidence="12">5.6.2.4</ecNumber>
    </recommendedName>
</protein>
<evidence type="ECO:0000259" key="17">
    <source>
        <dbReference type="PROSITE" id="PS51217"/>
    </source>
</evidence>
<keyword evidence="8" id="KW-0238">DNA-binding</keyword>
<keyword evidence="4 14" id="KW-0378">Hydrolase</keyword>
<dbReference type="EC" id="5.6.2.4" evidence="12"/>
<dbReference type="Gene3D" id="3.90.320.10">
    <property type="match status" value="1"/>
</dbReference>
<evidence type="ECO:0000256" key="11">
    <source>
        <dbReference type="ARBA" id="ARBA00034617"/>
    </source>
</evidence>
<accession>H5TXH3</accession>
<dbReference type="Gene3D" id="1.10.486.10">
    <property type="entry name" value="PCRA, domain 4"/>
    <property type="match status" value="1"/>
</dbReference>
<dbReference type="Pfam" id="PF00580">
    <property type="entry name" value="UvrD-helicase"/>
    <property type="match status" value="1"/>
</dbReference>
<dbReference type="GO" id="GO:0043138">
    <property type="term" value="F:3'-5' DNA helicase activity"/>
    <property type="evidence" value="ECO:0007669"/>
    <property type="project" value="UniProtKB-EC"/>
</dbReference>
<dbReference type="AlphaFoldDB" id="H5TXH3"/>
<comment type="catalytic activity">
    <reaction evidence="11">
        <text>Couples ATP hydrolysis with the unwinding of duplex DNA by translocating in the 3'-5' direction.</text>
        <dbReference type="EC" id="5.6.2.4"/>
    </reaction>
</comment>
<evidence type="ECO:0000256" key="15">
    <source>
        <dbReference type="SAM" id="MobiDB-lite"/>
    </source>
</evidence>
<dbReference type="SUPFAM" id="SSF52540">
    <property type="entry name" value="P-loop containing nucleoside triphosphate hydrolases"/>
    <property type="match status" value="1"/>
</dbReference>
<evidence type="ECO:0000313" key="18">
    <source>
        <dbReference type="EMBL" id="GAB38181.1"/>
    </source>
</evidence>
<dbReference type="InterPro" id="IPR027417">
    <property type="entry name" value="P-loop_NTPase"/>
</dbReference>
<dbReference type="EMBL" id="BAFC01000034">
    <property type="protein sequence ID" value="GAB38181.1"/>
    <property type="molecule type" value="Genomic_DNA"/>
</dbReference>
<evidence type="ECO:0000256" key="4">
    <source>
        <dbReference type="ARBA" id="ARBA00022801"/>
    </source>
</evidence>
<dbReference type="RefSeq" id="WP_005203660.1">
    <property type="nucleotide sequence ID" value="NZ_BAFC01000034.1"/>
</dbReference>
<evidence type="ECO:0000256" key="10">
    <source>
        <dbReference type="ARBA" id="ARBA00023235"/>
    </source>
</evidence>